<feature type="transmembrane region" description="Helical" evidence="10">
    <location>
        <begin position="180"/>
        <end position="205"/>
    </location>
</feature>
<evidence type="ECO:0000256" key="8">
    <source>
        <dbReference type="ARBA" id="ARBA00023143"/>
    </source>
</evidence>
<evidence type="ECO:0000256" key="4">
    <source>
        <dbReference type="ARBA" id="ARBA00022475"/>
    </source>
</evidence>
<comment type="caution">
    <text evidence="11">The sequence shown here is derived from an EMBL/GenBank/DDBJ whole genome shotgun (WGS) entry which is preliminary data.</text>
</comment>
<evidence type="ECO:0000313" key="12">
    <source>
        <dbReference type="Proteomes" id="UP000440694"/>
    </source>
</evidence>
<evidence type="ECO:0000313" key="11">
    <source>
        <dbReference type="EMBL" id="MTD94814.1"/>
    </source>
</evidence>
<dbReference type="PANTHER" id="PTHR30065:SF8">
    <property type="entry name" value="FLAGELLAR BIOSYNTHETIC PROTEIN FLIR"/>
    <property type="match status" value="1"/>
</dbReference>
<comment type="function">
    <text evidence="1 10">Role in flagellar biosynthesis.</text>
</comment>
<sequence length="251" mass="26821">MTVFGPQVLLATFLIFCRVGTCLMLMPGFSSPRVPVRVRLFLAVAVTLALAPLLVTNVQAATPGDSPVVLLGLIASEMLVGAIIGLMGRMFFLALQFAGSAITMLIGLSNTPDAHIEEAEPVAAVTALITMTATVLIFVADLHWEVLRALLDSYSAVPVAKELAANFGTIKIVDALSDGFLLALRITAPFIVYSLMINLMFGVLGKLTPQIPVYFISVPFVLAGGGIILYFTCSELLQLFIDGFSDWLARI</sequence>
<dbReference type="NCBIfam" id="NF009416">
    <property type="entry name" value="PRK12780.1"/>
    <property type="match status" value="1"/>
</dbReference>
<dbReference type="EMBL" id="WMBQ01000001">
    <property type="protein sequence ID" value="MTD94814.1"/>
    <property type="molecule type" value="Genomic_DNA"/>
</dbReference>
<keyword evidence="7 10" id="KW-0472">Membrane</keyword>
<evidence type="ECO:0000256" key="3">
    <source>
        <dbReference type="ARBA" id="ARBA00021717"/>
    </source>
</evidence>
<protein>
    <recommendedName>
        <fullName evidence="3 9">Flagellar biosynthetic protein FliR</fullName>
    </recommendedName>
</protein>
<feature type="transmembrane region" description="Helical" evidence="10">
    <location>
        <begin position="38"/>
        <end position="55"/>
    </location>
</feature>
<reference evidence="11 12" key="1">
    <citation type="submission" date="2019-11" db="EMBL/GenBank/DDBJ databases">
        <title>Identification of a novel strain.</title>
        <authorList>
            <person name="Xu Q."/>
            <person name="Wang G."/>
        </authorList>
    </citation>
    <scope>NUCLEOTIDE SEQUENCE [LARGE SCALE GENOMIC DNA]</scope>
    <source>
        <strain evidence="12">xq</strain>
    </source>
</reference>
<dbReference type="InterPro" id="IPR006303">
    <property type="entry name" value="FliR"/>
</dbReference>
<evidence type="ECO:0000256" key="1">
    <source>
        <dbReference type="ARBA" id="ARBA00002578"/>
    </source>
</evidence>
<dbReference type="InterPro" id="IPR002010">
    <property type="entry name" value="T3SS_IM_R"/>
</dbReference>
<dbReference type="GO" id="GO:0005886">
    <property type="term" value="C:plasma membrane"/>
    <property type="evidence" value="ECO:0007669"/>
    <property type="project" value="UniProtKB-SubCell"/>
</dbReference>
<keyword evidence="12" id="KW-1185">Reference proteome</keyword>
<dbReference type="NCBIfam" id="TIGR01400">
    <property type="entry name" value="fliR"/>
    <property type="match status" value="1"/>
</dbReference>
<comment type="subcellular location">
    <subcellularLocation>
        <location evidence="10">Cell membrane</location>
        <topology evidence="10">Multi-pass membrane protein</topology>
    </subcellularLocation>
    <subcellularLocation>
        <location evidence="10">Bacterial flagellum basal body</location>
    </subcellularLocation>
</comment>
<feature type="transmembrane region" description="Helical" evidence="10">
    <location>
        <begin position="67"/>
        <end position="84"/>
    </location>
</feature>
<name>A0A6I3KIE7_9HYPH</name>
<evidence type="ECO:0000256" key="7">
    <source>
        <dbReference type="ARBA" id="ARBA00023136"/>
    </source>
</evidence>
<dbReference type="Proteomes" id="UP000440694">
    <property type="component" value="Unassembled WGS sequence"/>
</dbReference>
<feature type="transmembrane region" description="Helical" evidence="10">
    <location>
        <begin position="91"/>
        <end position="109"/>
    </location>
</feature>
<evidence type="ECO:0000256" key="6">
    <source>
        <dbReference type="ARBA" id="ARBA00022989"/>
    </source>
</evidence>
<evidence type="ECO:0000256" key="5">
    <source>
        <dbReference type="ARBA" id="ARBA00022692"/>
    </source>
</evidence>
<dbReference type="Pfam" id="PF01311">
    <property type="entry name" value="Bac_export_1"/>
    <property type="match status" value="1"/>
</dbReference>
<evidence type="ECO:0000256" key="10">
    <source>
        <dbReference type="RuleBase" id="RU362071"/>
    </source>
</evidence>
<keyword evidence="8 10" id="KW-0975">Bacterial flagellum</keyword>
<dbReference type="RefSeq" id="WP_324614971.1">
    <property type="nucleotide sequence ID" value="NZ_WMBQ01000001.1"/>
</dbReference>
<evidence type="ECO:0000256" key="9">
    <source>
        <dbReference type="NCBIfam" id="TIGR01400"/>
    </source>
</evidence>
<dbReference type="GO" id="GO:0009425">
    <property type="term" value="C:bacterial-type flagellum basal body"/>
    <property type="evidence" value="ECO:0007669"/>
    <property type="project" value="UniProtKB-SubCell"/>
</dbReference>
<feature type="transmembrane region" description="Helical" evidence="10">
    <location>
        <begin position="6"/>
        <end position="26"/>
    </location>
</feature>
<keyword evidence="5 10" id="KW-0812">Transmembrane</keyword>
<dbReference type="PANTHER" id="PTHR30065">
    <property type="entry name" value="FLAGELLAR BIOSYNTHETIC PROTEIN FLIR"/>
    <property type="match status" value="1"/>
</dbReference>
<organism evidence="11 12">
    <name type="scientific">Hyphomicrobium album</name>
    <dbReference type="NCBI Taxonomy" id="2665159"/>
    <lineage>
        <taxon>Bacteria</taxon>
        <taxon>Pseudomonadati</taxon>
        <taxon>Pseudomonadota</taxon>
        <taxon>Alphaproteobacteria</taxon>
        <taxon>Hyphomicrobiales</taxon>
        <taxon>Hyphomicrobiaceae</taxon>
        <taxon>Hyphomicrobium</taxon>
    </lineage>
</organism>
<dbReference type="AlphaFoldDB" id="A0A6I3KIE7"/>
<feature type="transmembrane region" description="Helical" evidence="10">
    <location>
        <begin position="121"/>
        <end position="140"/>
    </location>
</feature>
<keyword evidence="11" id="KW-0966">Cell projection</keyword>
<dbReference type="GO" id="GO:0044780">
    <property type="term" value="P:bacterial-type flagellum assembly"/>
    <property type="evidence" value="ECO:0007669"/>
    <property type="project" value="UniProtKB-UniRule"/>
</dbReference>
<dbReference type="PRINTS" id="PR00953">
    <property type="entry name" value="TYPE3IMRPROT"/>
</dbReference>
<evidence type="ECO:0000256" key="2">
    <source>
        <dbReference type="ARBA" id="ARBA00009772"/>
    </source>
</evidence>
<dbReference type="GO" id="GO:0006605">
    <property type="term" value="P:protein targeting"/>
    <property type="evidence" value="ECO:0007669"/>
    <property type="project" value="UniProtKB-UniRule"/>
</dbReference>
<keyword evidence="11" id="KW-0969">Cilium</keyword>
<gene>
    <name evidence="11" type="ORF">GIW81_10775</name>
</gene>
<keyword evidence="4 10" id="KW-1003">Cell membrane</keyword>
<feature type="transmembrane region" description="Helical" evidence="10">
    <location>
        <begin position="211"/>
        <end position="231"/>
    </location>
</feature>
<keyword evidence="11" id="KW-0282">Flagellum</keyword>
<proteinExistence type="inferred from homology"/>
<accession>A0A6I3KIE7</accession>
<comment type="similarity">
    <text evidence="2 10">Belongs to the FliR/MopE/SpaR family.</text>
</comment>
<keyword evidence="6 10" id="KW-1133">Transmembrane helix</keyword>